<feature type="signal peptide" evidence="1">
    <location>
        <begin position="1"/>
        <end position="15"/>
    </location>
</feature>
<evidence type="ECO:0000313" key="2">
    <source>
        <dbReference type="EMBL" id="ORX65198.1"/>
    </source>
</evidence>
<organism evidence="2 3">
    <name type="scientific">Linderina pennispora</name>
    <dbReference type="NCBI Taxonomy" id="61395"/>
    <lineage>
        <taxon>Eukaryota</taxon>
        <taxon>Fungi</taxon>
        <taxon>Fungi incertae sedis</taxon>
        <taxon>Zoopagomycota</taxon>
        <taxon>Kickxellomycotina</taxon>
        <taxon>Kickxellomycetes</taxon>
        <taxon>Kickxellales</taxon>
        <taxon>Kickxellaceae</taxon>
        <taxon>Linderina</taxon>
    </lineage>
</organism>
<dbReference type="EMBL" id="MCFD01000041">
    <property type="protein sequence ID" value="ORX65198.1"/>
    <property type="molecule type" value="Genomic_DNA"/>
</dbReference>
<accession>A0A1Y1VV86</accession>
<sequence length="237" mass="25797">MRFLYIIFIAGVCAASEIGVGVSPYAIPPGERNYGNSVSILMDNSTLWTGSQLFGNHDHSNIAMALSQGAWTNKGWLYADMIPGGKAGCGPWTMKDFSFSEPTFPSSYSSKDMDLVKVANQACLQRMSNWIEGICGRKSGLFTTGGCSCGFVFGEKIDAISTARSMISDIIDEDMKKFDRERKDFVPPAKCDTEIVISVDCSPKSSIDLTMRTIMNYIGGEKPSSSSSKVRQIPVSN</sequence>
<proteinExistence type="predicted"/>
<protein>
    <submittedName>
        <fullName evidence="2">Uncharacterized protein</fullName>
    </submittedName>
</protein>
<keyword evidence="3" id="KW-1185">Reference proteome</keyword>
<feature type="chain" id="PRO_5012123985" evidence="1">
    <location>
        <begin position="16"/>
        <end position="237"/>
    </location>
</feature>
<dbReference type="GeneID" id="63805553"/>
<evidence type="ECO:0000256" key="1">
    <source>
        <dbReference type="SAM" id="SignalP"/>
    </source>
</evidence>
<comment type="caution">
    <text evidence="2">The sequence shown here is derived from an EMBL/GenBank/DDBJ whole genome shotgun (WGS) entry which is preliminary data.</text>
</comment>
<reference evidence="2 3" key="1">
    <citation type="submission" date="2016-07" db="EMBL/GenBank/DDBJ databases">
        <title>Pervasive Adenine N6-methylation of Active Genes in Fungi.</title>
        <authorList>
            <consortium name="DOE Joint Genome Institute"/>
            <person name="Mondo S.J."/>
            <person name="Dannebaum R.O."/>
            <person name="Kuo R.C."/>
            <person name="Labutti K."/>
            <person name="Haridas S."/>
            <person name="Kuo A."/>
            <person name="Salamov A."/>
            <person name="Ahrendt S.R."/>
            <person name="Lipzen A."/>
            <person name="Sullivan W."/>
            <person name="Andreopoulos W.B."/>
            <person name="Clum A."/>
            <person name="Lindquist E."/>
            <person name="Daum C."/>
            <person name="Ramamoorthy G.K."/>
            <person name="Gryganskyi A."/>
            <person name="Culley D."/>
            <person name="Magnuson J.K."/>
            <person name="James T.Y."/>
            <person name="O'Malley M.A."/>
            <person name="Stajich J.E."/>
            <person name="Spatafora J.W."/>
            <person name="Visel A."/>
            <person name="Grigoriev I.V."/>
        </authorList>
    </citation>
    <scope>NUCLEOTIDE SEQUENCE [LARGE SCALE GENOMIC DNA]</scope>
    <source>
        <strain evidence="2 3">ATCC 12442</strain>
    </source>
</reference>
<name>A0A1Y1VV86_9FUNG</name>
<dbReference type="RefSeq" id="XP_040739519.1">
    <property type="nucleotide sequence ID" value="XM_040888905.1"/>
</dbReference>
<dbReference type="AlphaFoldDB" id="A0A1Y1VV86"/>
<keyword evidence="1" id="KW-0732">Signal</keyword>
<gene>
    <name evidence="2" type="ORF">DL89DRAFT_271275</name>
</gene>
<dbReference type="Proteomes" id="UP000193922">
    <property type="component" value="Unassembled WGS sequence"/>
</dbReference>
<evidence type="ECO:0000313" key="3">
    <source>
        <dbReference type="Proteomes" id="UP000193922"/>
    </source>
</evidence>